<sequence length="161" mass="19070">MENMMQLNIEIQDHTGDRKLTLNWEPGDKEAEGHMEAMFYDLQKAGYRFYSVKRVLGIFKKKEEVKRYDPNLGELIYKKPKKQIDKPLNEVERVKQNQSDIENKEVTKAKEESEKSQGSLKIYEAEKEKKTKYEDHKKYNPEKESLDTSRDYVATKKMRAG</sequence>
<gene>
    <name evidence="2" type="ORF">CON36_34455</name>
</gene>
<evidence type="ECO:0000313" key="2">
    <source>
        <dbReference type="EMBL" id="PDZ94320.1"/>
    </source>
</evidence>
<comment type="caution">
    <text evidence="2">The sequence shown here is derived from an EMBL/GenBank/DDBJ whole genome shotgun (WGS) entry which is preliminary data.</text>
</comment>
<evidence type="ECO:0000256" key="1">
    <source>
        <dbReference type="SAM" id="MobiDB-lite"/>
    </source>
</evidence>
<name>A0A9X6SSH3_BACCE</name>
<dbReference type="RefSeq" id="WP_098007111.1">
    <property type="nucleotide sequence ID" value="NZ_NVMX01000218.1"/>
</dbReference>
<reference evidence="2 3" key="1">
    <citation type="submission" date="2017-09" db="EMBL/GenBank/DDBJ databases">
        <title>Large-scale bioinformatics analysis of Bacillus genomes uncovers conserved roles of natural products in bacterial physiology.</title>
        <authorList>
            <consortium name="Agbiome Team Llc"/>
            <person name="Bleich R.M."/>
            <person name="Grubbs K.J."/>
            <person name="Santa Maria K.C."/>
            <person name="Allen S.E."/>
            <person name="Farag S."/>
            <person name="Shank E.A."/>
            <person name="Bowers A."/>
        </authorList>
    </citation>
    <scope>NUCLEOTIDE SEQUENCE [LARGE SCALE GENOMIC DNA]</scope>
    <source>
        <strain evidence="2 3">AFS092789</strain>
    </source>
</reference>
<accession>A0A9X6SSH3</accession>
<proteinExistence type="predicted"/>
<feature type="region of interest" description="Disordered" evidence="1">
    <location>
        <begin position="88"/>
        <end position="161"/>
    </location>
</feature>
<dbReference type="Proteomes" id="UP000219922">
    <property type="component" value="Unassembled WGS sequence"/>
</dbReference>
<dbReference type="EMBL" id="NVMX01000218">
    <property type="protein sequence ID" value="PDZ94320.1"/>
    <property type="molecule type" value="Genomic_DNA"/>
</dbReference>
<feature type="compositionally biased region" description="Basic and acidic residues" evidence="1">
    <location>
        <begin position="88"/>
        <end position="115"/>
    </location>
</feature>
<organism evidence="2 3">
    <name type="scientific">Bacillus cereus</name>
    <dbReference type="NCBI Taxonomy" id="1396"/>
    <lineage>
        <taxon>Bacteria</taxon>
        <taxon>Bacillati</taxon>
        <taxon>Bacillota</taxon>
        <taxon>Bacilli</taxon>
        <taxon>Bacillales</taxon>
        <taxon>Bacillaceae</taxon>
        <taxon>Bacillus</taxon>
        <taxon>Bacillus cereus group</taxon>
    </lineage>
</organism>
<protein>
    <submittedName>
        <fullName evidence="2">Uncharacterized protein</fullName>
    </submittedName>
</protein>
<feature type="compositionally biased region" description="Basic and acidic residues" evidence="1">
    <location>
        <begin position="123"/>
        <end position="154"/>
    </location>
</feature>
<evidence type="ECO:0000313" key="3">
    <source>
        <dbReference type="Proteomes" id="UP000219922"/>
    </source>
</evidence>
<dbReference type="AlphaFoldDB" id="A0A9X6SSH3"/>